<evidence type="ECO:0000313" key="2">
    <source>
        <dbReference type="Proteomes" id="UP000828390"/>
    </source>
</evidence>
<gene>
    <name evidence="1" type="ORF">DPMN_080180</name>
</gene>
<evidence type="ECO:0000313" key="1">
    <source>
        <dbReference type="EMBL" id="KAH3705115.1"/>
    </source>
</evidence>
<dbReference type="Proteomes" id="UP000828390">
    <property type="component" value="Unassembled WGS sequence"/>
</dbReference>
<proteinExistence type="predicted"/>
<dbReference type="EMBL" id="JAIWYP010000015">
    <property type="protein sequence ID" value="KAH3705115.1"/>
    <property type="molecule type" value="Genomic_DNA"/>
</dbReference>
<name>A0A9D3YTZ9_DREPO</name>
<sequence>MKMLKAQTGRQILWIYETEGNTAKSYLGDYLEAMHGAIILENGHFKDLSYAFNKEPIVVFDIPRSQECNINYNFLER</sequence>
<reference evidence="1" key="2">
    <citation type="submission" date="2020-11" db="EMBL/GenBank/DDBJ databases">
        <authorList>
            <person name="McCartney M.A."/>
            <person name="Auch B."/>
            <person name="Kono T."/>
            <person name="Mallez S."/>
            <person name="Becker A."/>
            <person name="Gohl D.M."/>
            <person name="Silverstein K.A.T."/>
            <person name="Koren S."/>
            <person name="Bechman K.B."/>
            <person name="Herman A."/>
            <person name="Abrahante J.E."/>
            <person name="Garbe J."/>
        </authorList>
    </citation>
    <scope>NUCLEOTIDE SEQUENCE</scope>
    <source>
        <strain evidence="1">Duluth1</strain>
        <tissue evidence="1">Whole animal</tissue>
    </source>
</reference>
<accession>A0A9D3YTZ9</accession>
<comment type="caution">
    <text evidence="1">The sequence shown here is derived from an EMBL/GenBank/DDBJ whole genome shotgun (WGS) entry which is preliminary data.</text>
</comment>
<dbReference type="AlphaFoldDB" id="A0A9D3YTZ9"/>
<organism evidence="1 2">
    <name type="scientific">Dreissena polymorpha</name>
    <name type="common">Zebra mussel</name>
    <name type="synonym">Mytilus polymorpha</name>
    <dbReference type="NCBI Taxonomy" id="45954"/>
    <lineage>
        <taxon>Eukaryota</taxon>
        <taxon>Metazoa</taxon>
        <taxon>Spiralia</taxon>
        <taxon>Lophotrochozoa</taxon>
        <taxon>Mollusca</taxon>
        <taxon>Bivalvia</taxon>
        <taxon>Autobranchia</taxon>
        <taxon>Heteroconchia</taxon>
        <taxon>Euheterodonta</taxon>
        <taxon>Imparidentia</taxon>
        <taxon>Neoheterodontei</taxon>
        <taxon>Myida</taxon>
        <taxon>Dreissenoidea</taxon>
        <taxon>Dreissenidae</taxon>
        <taxon>Dreissena</taxon>
    </lineage>
</organism>
<keyword evidence="2" id="KW-1185">Reference proteome</keyword>
<reference evidence="1" key="1">
    <citation type="journal article" date="2019" name="bioRxiv">
        <title>The Genome of the Zebra Mussel, Dreissena polymorpha: A Resource for Invasive Species Research.</title>
        <authorList>
            <person name="McCartney M.A."/>
            <person name="Auch B."/>
            <person name="Kono T."/>
            <person name="Mallez S."/>
            <person name="Zhang Y."/>
            <person name="Obille A."/>
            <person name="Becker A."/>
            <person name="Abrahante J.E."/>
            <person name="Garbe J."/>
            <person name="Badalamenti J.P."/>
            <person name="Herman A."/>
            <person name="Mangelson H."/>
            <person name="Liachko I."/>
            <person name="Sullivan S."/>
            <person name="Sone E.D."/>
            <person name="Koren S."/>
            <person name="Silverstein K.A.T."/>
            <person name="Beckman K.B."/>
            <person name="Gohl D.M."/>
        </authorList>
    </citation>
    <scope>NUCLEOTIDE SEQUENCE</scope>
    <source>
        <strain evidence="1">Duluth1</strain>
        <tissue evidence="1">Whole animal</tissue>
    </source>
</reference>
<protein>
    <submittedName>
        <fullName evidence="1">Uncharacterized protein</fullName>
    </submittedName>
</protein>